<feature type="non-terminal residue" evidence="1">
    <location>
        <position position="239"/>
    </location>
</feature>
<proteinExistence type="predicted"/>
<dbReference type="GO" id="GO:0071897">
    <property type="term" value="P:DNA biosynthetic process"/>
    <property type="evidence" value="ECO:0007669"/>
    <property type="project" value="UniProtKB-ARBA"/>
</dbReference>
<comment type="caution">
    <text evidence="1">The sequence shown here is derived from an EMBL/GenBank/DDBJ whole genome shotgun (WGS) entry which is preliminary data.</text>
</comment>
<dbReference type="InterPro" id="IPR043502">
    <property type="entry name" value="DNA/RNA_pol_sf"/>
</dbReference>
<evidence type="ECO:0000313" key="1">
    <source>
        <dbReference type="EMBL" id="KAF0730830.1"/>
    </source>
</evidence>
<dbReference type="AlphaFoldDB" id="A0A6G0WTJ4"/>
<dbReference type="PANTHER" id="PTHR31511">
    <property type="entry name" value="PROTEIN CBG23764"/>
    <property type="match status" value="1"/>
</dbReference>
<name>A0A6G0WTJ4_APHCR</name>
<evidence type="ECO:0000313" key="2">
    <source>
        <dbReference type="Proteomes" id="UP000478052"/>
    </source>
</evidence>
<dbReference type="PANTHER" id="PTHR31511:SF12">
    <property type="entry name" value="RHO TERMINATION FACTOR N-TERMINAL DOMAIN-CONTAINING PROTEIN"/>
    <property type="match status" value="1"/>
</dbReference>
<dbReference type="EMBL" id="VUJU01008434">
    <property type="protein sequence ID" value="KAF0730830.1"/>
    <property type="molecule type" value="Genomic_DNA"/>
</dbReference>
<accession>A0A6G0WTJ4</accession>
<protein>
    <submittedName>
        <fullName evidence="1">Uncharacterized protein</fullName>
    </submittedName>
</protein>
<dbReference type="Proteomes" id="UP000478052">
    <property type="component" value="Unassembled WGS sequence"/>
</dbReference>
<reference evidence="1 2" key="1">
    <citation type="submission" date="2019-08" db="EMBL/GenBank/DDBJ databases">
        <title>Whole genome of Aphis craccivora.</title>
        <authorList>
            <person name="Voronova N.V."/>
            <person name="Shulinski R.S."/>
            <person name="Bandarenka Y.V."/>
            <person name="Zhorov D.G."/>
            <person name="Warner D."/>
        </authorList>
    </citation>
    <scope>NUCLEOTIDE SEQUENCE [LARGE SCALE GENOMIC DNA]</scope>
    <source>
        <strain evidence="1">180601</strain>
        <tissue evidence="1">Whole Body</tissue>
    </source>
</reference>
<organism evidence="1 2">
    <name type="scientific">Aphis craccivora</name>
    <name type="common">Cowpea aphid</name>
    <dbReference type="NCBI Taxonomy" id="307492"/>
    <lineage>
        <taxon>Eukaryota</taxon>
        <taxon>Metazoa</taxon>
        <taxon>Ecdysozoa</taxon>
        <taxon>Arthropoda</taxon>
        <taxon>Hexapoda</taxon>
        <taxon>Insecta</taxon>
        <taxon>Pterygota</taxon>
        <taxon>Neoptera</taxon>
        <taxon>Paraneoptera</taxon>
        <taxon>Hemiptera</taxon>
        <taxon>Sternorrhyncha</taxon>
        <taxon>Aphidomorpha</taxon>
        <taxon>Aphidoidea</taxon>
        <taxon>Aphididae</taxon>
        <taxon>Aphidini</taxon>
        <taxon>Aphis</taxon>
        <taxon>Aphis</taxon>
    </lineage>
</organism>
<dbReference type="SUPFAM" id="SSF56672">
    <property type="entry name" value="DNA/RNA polymerases"/>
    <property type="match status" value="1"/>
</dbReference>
<keyword evidence="2" id="KW-1185">Reference proteome</keyword>
<dbReference type="OrthoDB" id="6621203at2759"/>
<gene>
    <name evidence="1" type="ORF">FWK35_00028245</name>
</gene>
<sequence>MIKNVCFKKRLDLCLQTLKLDASHFMTVPGFAFDCMLKYTNVKLERLKRYDIQIFLENGLRGGICHSVKRHVKANIPNIQNINYDSNKPVTWLAYLDCVNLYGKLILSALPHKNFEWFNDLTIDIKQIKDDAEYGYILEVDVIYPKQLHDNHNDFPFLPENKCPPNSKVKNLLTTLELKFNYVVHYRNLKQAIVNGLKVKKVHRIVRFSQSRWTAPYINLCTNMRVKSRNEFERQILEA</sequence>